<accession>A0ABQ2GC73</accession>
<gene>
    <name evidence="1" type="ORF">GCM10011589_46780</name>
</gene>
<protein>
    <submittedName>
        <fullName evidence="1">Uncharacterized protein</fullName>
    </submittedName>
</protein>
<evidence type="ECO:0000313" key="2">
    <source>
        <dbReference type="Proteomes" id="UP000648663"/>
    </source>
</evidence>
<comment type="caution">
    <text evidence="1">The sequence shown here is derived from an EMBL/GenBank/DDBJ whole genome shotgun (WGS) entry which is preliminary data.</text>
</comment>
<evidence type="ECO:0000313" key="1">
    <source>
        <dbReference type="EMBL" id="GGL84970.1"/>
    </source>
</evidence>
<dbReference type="EMBL" id="BMMI01000015">
    <property type="protein sequence ID" value="GGL84970.1"/>
    <property type="molecule type" value="Genomic_DNA"/>
</dbReference>
<sequence length="73" mass="7672">MALTKVEPIAVVEVSVDAAVTAEVFRHPRRFAGVRPGPQAGRRSVALLGRKILLAGRDVRAAGAKACPREPSA</sequence>
<dbReference type="Proteomes" id="UP000648663">
    <property type="component" value="Unassembled WGS sequence"/>
</dbReference>
<organism evidence="1 2">
    <name type="scientific">Modestobacter marinus</name>
    <dbReference type="NCBI Taxonomy" id="477641"/>
    <lineage>
        <taxon>Bacteria</taxon>
        <taxon>Bacillati</taxon>
        <taxon>Actinomycetota</taxon>
        <taxon>Actinomycetes</taxon>
        <taxon>Geodermatophilales</taxon>
        <taxon>Geodermatophilaceae</taxon>
        <taxon>Modestobacter</taxon>
    </lineage>
</organism>
<reference evidence="2" key="1">
    <citation type="journal article" date="2019" name="Int. J. Syst. Evol. Microbiol.">
        <title>The Global Catalogue of Microorganisms (GCM) 10K type strain sequencing project: providing services to taxonomists for standard genome sequencing and annotation.</title>
        <authorList>
            <consortium name="The Broad Institute Genomics Platform"/>
            <consortium name="The Broad Institute Genome Sequencing Center for Infectious Disease"/>
            <person name="Wu L."/>
            <person name="Ma J."/>
        </authorList>
    </citation>
    <scope>NUCLEOTIDE SEQUENCE [LARGE SCALE GENOMIC DNA]</scope>
    <source>
        <strain evidence="2">CGMCC 4.5581</strain>
    </source>
</reference>
<proteinExistence type="predicted"/>
<keyword evidence="2" id="KW-1185">Reference proteome</keyword>
<name>A0ABQ2GC73_9ACTN</name>